<dbReference type="Gene3D" id="3.40.50.410">
    <property type="entry name" value="von Willebrand factor, type A domain"/>
    <property type="match status" value="1"/>
</dbReference>
<dbReference type="InterPro" id="IPR002035">
    <property type="entry name" value="VWF_A"/>
</dbReference>
<dbReference type="InterPro" id="IPR036465">
    <property type="entry name" value="vWFA_dom_sf"/>
</dbReference>
<evidence type="ECO:0000313" key="5">
    <source>
        <dbReference type="Proteomes" id="UP000249886"/>
    </source>
</evidence>
<dbReference type="AlphaFoldDB" id="A0A6H9XCM9"/>
<protein>
    <submittedName>
        <fullName evidence="4">Putative secreted protein</fullName>
    </submittedName>
</protein>
<dbReference type="RefSeq" id="WP_005526268.1">
    <property type="nucleotide sequence ID" value="NZ_CP050134.2"/>
</dbReference>
<dbReference type="PROSITE" id="PS51257">
    <property type="entry name" value="PROKAR_LIPOPROTEIN"/>
    <property type="match status" value="1"/>
</dbReference>
<accession>A0A6H9XCM9</accession>
<evidence type="ECO:0000256" key="1">
    <source>
        <dbReference type="SAM" id="MobiDB-lite"/>
    </source>
</evidence>
<keyword evidence="2" id="KW-0812">Transmembrane</keyword>
<dbReference type="GeneID" id="84573839"/>
<dbReference type="Proteomes" id="UP000249886">
    <property type="component" value="Unassembled WGS sequence"/>
</dbReference>
<feature type="region of interest" description="Disordered" evidence="1">
    <location>
        <begin position="277"/>
        <end position="300"/>
    </location>
</feature>
<keyword evidence="2" id="KW-1133">Transmembrane helix</keyword>
<proteinExistence type="predicted"/>
<comment type="caution">
    <text evidence="4">The sequence shown here is derived from an EMBL/GenBank/DDBJ whole genome shotgun (WGS) entry which is preliminary data.</text>
</comment>
<sequence length="492" mass="50856">MGRHSDGLTNYKFSTHVYVVIACLVVAVIIIVFWVKAIHGDSTTDKSKCLAGDLTVKIASSAGAESLATNVIDQYNAKKPVVRDHCITAEATKSLAEASAYITDESDGMAAQAVTQAQRAPAQAAAEWPIVQVMKVGIASTEHDVSREKLTDVTYPVKDNAMASALVAASLNNNSVDATKQALTKDKSVTVASAVQDGKKFIVVNETSAPANYTFTEIKDVVQPVRVVSLTATDTVAEDAVRAGADLGSSMVNADAGKQATSVTSLAATQALQQFDTEANSAAPASPAPAPAPEAQPQAAASAVTSANTLFLFDTSAAMAQASDDGRTWFQVVSNAIAQAVPMVGAQHQVALWNYSSPLNPGVKKGWRENVSFASSMTNEQIGNTAIGFTTGGVPQTRAATVAAVNYATSYAKESGQPARVVLVTTGTSDLGDMSAVTQALSAAKAAKVELSVVHVGTGTQDSELMKAAQASEVVTTADNVADVIEKLSGVK</sequence>
<dbReference type="SMART" id="SM00327">
    <property type="entry name" value="VWA"/>
    <property type="match status" value="1"/>
</dbReference>
<gene>
    <name evidence="4" type="ORF">NCTC10254_01351</name>
</gene>
<name>A0A6H9XCM9_9CORY</name>
<evidence type="ECO:0000313" key="4">
    <source>
        <dbReference type="EMBL" id="SPW28384.1"/>
    </source>
</evidence>
<feature type="domain" description="VWFA" evidence="3">
    <location>
        <begin position="308"/>
        <end position="492"/>
    </location>
</feature>
<keyword evidence="2" id="KW-0472">Membrane</keyword>
<dbReference type="EMBL" id="UARK01000008">
    <property type="protein sequence ID" value="SPW28384.1"/>
    <property type="molecule type" value="Genomic_DNA"/>
</dbReference>
<evidence type="ECO:0000256" key="2">
    <source>
        <dbReference type="SAM" id="Phobius"/>
    </source>
</evidence>
<feature type="transmembrane region" description="Helical" evidence="2">
    <location>
        <begin position="16"/>
        <end position="38"/>
    </location>
</feature>
<dbReference type="PROSITE" id="PS50234">
    <property type="entry name" value="VWFA"/>
    <property type="match status" value="1"/>
</dbReference>
<dbReference type="SUPFAM" id="SSF53300">
    <property type="entry name" value="vWA-like"/>
    <property type="match status" value="1"/>
</dbReference>
<evidence type="ECO:0000259" key="3">
    <source>
        <dbReference type="PROSITE" id="PS50234"/>
    </source>
</evidence>
<organism evidence="4 5">
    <name type="scientific">Corynebacterium matruchotii</name>
    <dbReference type="NCBI Taxonomy" id="43768"/>
    <lineage>
        <taxon>Bacteria</taxon>
        <taxon>Bacillati</taxon>
        <taxon>Actinomycetota</taxon>
        <taxon>Actinomycetes</taxon>
        <taxon>Mycobacteriales</taxon>
        <taxon>Corynebacteriaceae</taxon>
        <taxon>Corynebacterium</taxon>
    </lineage>
</organism>
<reference evidence="4 5" key="1">
    <citation type="submission" date="2018-06" db="EMBL/GenBank/DDBJ databases">
        <authorList>
            <consortium name="Pathogen Informatics"/>
            <person name="Doyle S."/>
        </authorList>
    </citation>
    <scope>NUCLEOTIDE SEQUENCE [LARGE SCALE GENOMIC DNA]</scope>
    <source>
        <strain evidence="4 5">NCTC10254</strain>
    </source>
</reference>